<dbReference type="AlphaFoldDB" id="A0AAU8MQU4"/>
<reference evidence="1" key="1">
    <citation type="submission" date="2024-06" db="EMBL/GenBank/DDBJ databases">
        <authorList>
            <person name="Li S."/>
        </authorList>
    </citation>
    <scope>NUCLEOTIDE SEQUENCE</scope>
    <source>
        <strain evidence="1">SR10</strain>
    </source>
</reference>
<sequence>MFKDWIALWRPKRSDVAAHIAALKALPFLAYEGRRLNGNGERWRSFHFRVIGTDWVATLHDQGANTTPWTIFARRPPGTTYGDSFSSFERFLSQMPQELQAGFSENAHLFQPAKPAA</sequence>
<dbReference type="EMBL" id="CP159925">
    <property type="protein sequence ID" value="XCO74902.1"/>
    <property type="molecule type" value="Genomic_DNA"/>
</dbReference>
<protein>
    <submittedName>
        <fullName evidence="1">Uncharacterized protein</fullName>
    </submittedName>
</protein>
<gene>
    <name evidence="1" type="ORF">ABU614_21530</name>
</gene>
<dbReference type="RefSeq" id="WP_363797751.1">
    <property type="nucleotide sequence ID" value="NZ_CP159925.1"/>
</dbReference>
<evidence type="ECO:0000313" key="1">
    <source>
        <dbReference type="EMBL" id="XCO74902.1"/>
    </source>
</evidence>
<organism evidence="1">
    <name type="scientific">Lysobacter firmicutimachus</name>
    <dbReference type="NCBI Taxonomy" id="1792846"/>
    <lineage>
        <taxon>Bacteria</taxon>
        <taxon>Pseudomonadati</taxon>
        <taxon>Pseudomonadota</taxon>
        <taxon>Gammaproteobacteria</taxon>
        <taxon>Lysobacterales</taxon>
        <taxon>Lysobacteraceae</taxon>
        <taxon>Lysobacter</taxon>
    </lineage>
</organism>
<name>A0AAU8MQU4_9GAMM</name>
<proteinExistence type="predicted"/>
<accession>A0AAU8MQU4</accession>